<organism evidence="1">
    <name type="scientific">Gaeavirus sp</name>
    <dbReference type="NCBI Taxonomy" id="2487767"/>
    <lineage>
        <taxon>Viruses</taxon>
        <taxon>Varidnaviria</taxon>
        <taxon>Bamfordvirae</taxon>
        <taxon>Nucleocytoviricota</taxon>
        <taxon>Megaviricetes</taxon>
        <taxon>Imitervirales</taxon>
        <taxon>Mimiviridae</taxon>
        <taxon>Klosneuvirinae</taxon>
    </lineage>
</organism>
<reference evidence="1" key="1">
    <citation type="submission" date="2018-10" db="EMBL/GenBank/DDBJ databases">
        <title>Hidden diversity of soil giant viruses.</title>
        <authorList>
            <person name="Schulz F."/>
            <person name="Alteio L."/>
            <person name="Goudeau D."/>
            <person name="Ryan E.M."/>
            <person name="Malmstrom R.R."/>
            <person name="Blanchard J."/>
            <person name="Woyke T."/>
        </authorList>
    </citation>
    <scope>NUCLEOTIDE SEQUENCE</scope>
    <source>
        <strain evidence="1">GAV1</strain>
    </source>
</reference>
<dbReference type="EMBL" id="MK072203">
    <property type="protein sequence ID" value="AYV80016.1"/>
    <property type="molecule type" value="Genomic_DNA"/>
</dbReference>
<accession>A0A3G4ZYL2</accession>
<protein>
    <submittedName>
        <fullName evidence="1">Uncharacterized protein</fullName>
    </submittedName>
</protein>
<evidence type="ECO:0000313" key="1">
    <source>
        <dbReference type="EMBL" id="AYV80016.1"/>
    </source>
</evidence>
<gene>
    <name evidence="1" type="ORF">Gaeavirus5_13</name>
</gene>
<proteinExistence type="predicted"/>
<sequence length="182" mass="21351">MELLLIIIIILLIVIYGGPRKHVHSIEYNPKNYKFLNNLSVFESQLQKYNIPEDVEFQNITKNINLTNCLIPNIIDIFYVNIGSHKFFDIRKHIDNTGLNIMILYSHTTKNNNFAVIDNITNDKLMLLIDKQHECNDACGLYGYFYNVTRKISILDIYPIYNDSDKTVNLTLLILKKPYWFS</sequence>
<name>A0A3G4ZYL2_9VIRU</name>